<feature type="transmembrane region" description="Helical" evidence="9">
    <location>
        <begin position="21"/>
        <end position="42"/>
    </location>
</feature>
<feature type="transmembrane region" description="Helical" evidence="9">
    <location>
        <begin position="85"/>
        <end position="114"/>
    </location>
</feature>
<dbReference type="Gene3D" id="1.10.3720.10">
    <property type="entry name" value="MetI-like"/>
    <property type="match status" value="2"/>
</dbReference>
<evidence type="ECO:0000256" key="5">
    <source>
        <dbReference type="ARBA" id="ARBA00022692"/>
    </source>
</evidence>
<keyword evidence="8 9" id="KW-0472">Membrane</keyword>
<dbReference type="Proteomes" id="UP000192917">
    <property type="component" value="Unassembled WGS sequence"/>
</dbReference>
<dbReference type="GO" id="GO:0043190">
    <property type="term" value="C:ATP-binding cassette (ABC) transporter complex"/>
    <property type="evidence" value="ECO:0007669"/>
    <property type="project" value="InterPro"/>
</dbReference>
<feature type="domain" description="ABC transmembrane type-1" evidence="10">
    <location>
        <begin position="90"/>
        <end position="382"/>
    </location>
</feature>
<feature type="transmembrane region" description="Helical" evidence="9">
    <location>
        <begin position="364"/>
        <end position="385"/>
    </location>
</feature>
<dbReference type="InterPro" id="IPR010065">
    <property type="entry name" value="AA_ABC_transptr_permease_3TM"/>
</dbReference>
<keyword evidence="4" id="KW-1003">Cell membrane</keyword>
<feature type="transmembrane region" description="Helical" evidence="9">
    <location>
        <begin position="126"/>
        <end position="146"/>
    </location>
</feature>
<evidence type="ECO:0000256" key="8">
    <source>
        <dbReference type="ARBA" id="ARBA00023136"/>
    </source>
</evidence>
<dbReference type="SUPFAM" id="SSF161098">
    <property type="entry name" value="MetI-like"/>
    <property type="match status" value="2"/>
</dbReference>
<comment type="subcellular location">
    <subcellularLocation>
        <location evidence="1">Cell inner membrane</location>
        <topology evidence="1">Multi-pass membrane protein</topology>
    </subcellularLocation>
    <subcellularLocation>
        <location evidence="9">Cell membrane</location>
        <topology evidence="9">Multi-pass membrane protein</topology>
    </subcellularLocation>
</comment>
<keyword evidence="7 9" id="KW-1133">Transmembrane helix</keyword>
<dbReference type="AlphaFoldDB" id="A0A1Y6BD42"/>
<keyword evidence="6" id="KW-0029">Amino-acid transport</keyword>
<organism evidence="11 12">
    <name type="scientific">Tistlia consotensis USBA 355</name>
    <dbReference type="NCBI Taxonomy" id="560819"/>
    <lineage>
        <taxon>Bacteria</taxon>
        <taxon>Pseudomonadati</taxon>
        <taxon>Pseudomonadota</taxon>
        <taxon>Alphaproteobacteria</taxon>
        <taxon>Rhodospirillales</taxon>
        <taxon>Rhodovibrionaceae</taxon>
        <taxon>Tistlia</taxon>
    </lineage>
</organism>
<dbReference type="PANTHER" id="PTHR30614">
    <property type="entry name" value="MEMBRANE COMPONENT OF AMINO ACID ABC TRANSPORTER"/>
    <property type="match status" value="1"/>
</dbReference>
<evidence type="ECO:0000313" key="11">
    <source>
        <dbReference type="EMBL" id="SMF05145.1"/>
    </source>
</evidence>
<evidence type="ECO:0000256" key="6">
    <source>
        <dbReference type="ARBA" id="ARBA00022970"/>
    </source>
</evidence>
<protein>
    <submittedName>
        <fullName evidence="11">Amino acid ABC transporter membrane protein 1, PAAT family</fullName>
    </submittedName>
</protein>
<dbReference type="NCBIfam" id="TIGR01726">
    <property type="entry name" value="HEQRo_perm_3TM"/>
    <property type="match status" value="1"/>
</dbReference>
<feature type="transmembrane region" description="Helical" evidence="9">
    <location>
        <begin position="216"/>
        <end position="236"/>
    </location>
</feature>
<dbReference type="InterPro" id="IPR035906">
    <property type="entry name" value="MetI-like_sf"/>
</dbReference>
<keyword evidence="12" id="KW-1185">Reference proteome</keyword>
<keyword evidence="5 9" id="KW-0812">Transmembrane</keyword>
<feature type="transmembrane region" description="Helical" evidence="9">
    <location>
        <begin position="185"/>
        <end position="204"/>
    </location>
</feature>
<dbReference type="PROSITE" id="PS50928">
    <property type="entry name" value="ABC_TM1"/>
    <property type="match status" value="1"/>
</dbReference>
<dbReference type="GO" id="GO:0022857">
    <property type="term" value="F:transmembrane transporter activity"/>
    <property type="evidence" value="ECO:0007669"/>
    <property type="project" value="InterPro"/>
</dbReference>
<keyword evidence="3 9" id="KW-0813">Transport</keyword>
<feature type="transmembrane region" description="Helical" evidence="9">
    <location>
        <begin position="335"/>
        <end position="352"/>
    </location>
</feature>
<feature type="transmembrane region" description="Helical" evidence="9">
    <location>
        <begin position="256"/>
        <end position="278"/>
    </location>
</feature>
<name>A0A1Y6BD42_9PROT</name>
<evidence type="ECO:0000256" key="1">
    <source>
        <dbReference type="ARBA" id="ARBA00004429"/>
    </source>
</evidence>
<evidence type="ECO:0000256" key="4">
    <source>
        <dbReference type="ARBA" id="ARBA00022475"/>
    </source>
</evidence>
<dbReference type="GO" id="GO:0006865">
    <property type="term" value="P:amino acid transport"/>
    <property type="evidence" value="ECO:0007669"/>
    <property type="project" value="UniProtKB-KW"/>
</dbReference>
<reference evidence="11 12" key="1">
    <citation type="submission" date="2017-04" db="EMBL/GenBank/DDBJ databases">
        <authorList>
            <person name="Afonso C.L."/>
            <person name="Miller P.J."/>
            <person name="Scott M.A."/>
            <person name="Spackman E."/>
            <person name="Goraichik I."/>
            <person name="Dimitrov K.M."/>
            <person name="Suarez D.L."/>
            <person name="Swayne D.E."/>
        </authorList>
    </citation>
    <scope>NUCLEOTIDE SEQUENCE [LARGE SCALE GENOMIC DNA]</scope>
    <source>
        <strain evidence="11 12">USBA 355</strain>
    </source>
</reference>
<dbReference type="InterPro" id="IPR043429">
    <property type="entry name" value="ArtM/GltK/GlnP/TcyL/YhdX-like"/>
</dbReference>
<dbReference type="PANTHER" id="PTHR30614:SF37">
    <property type="entry name" value="AMINO-ACID ABC TRANSPORTER PERMEASE PROTEIN YHDX-RELATED"/>
    <property type="match status" value="1"/>
</dbReference>
<dbReference type="Pfam" id="PF00528">
    <property type="entry name" value="BPD_transp_1"/>
    <property type="match status" value="1"/>
</dbReference>
<evidence type="ECO:0000259" key="10">
    <source>
        <dbReference type="PROSITE" id="PS50928"/>
    </source>
</evidence>
<evidence type="ECO:0000256" key="2">
    <source>
        <dbReference type="ARBA" id="ARBA00010072"/>
    </source>
</evidence>
<evidence type="ECO:0000256" key="7">
    <source>
        <dbReference type="ARBA" id="ARBA00022989"/>
    </source>
</evidence>
<evidence type="ECO:0000256" key="3">
    <source>
        <dbReference type="ARBA" id="ARBA00022448"/>
    </source>
</evidence>
<comment type="similarity">
    <text evidence="2">Belongs to the binding-protein-dependent transport system permease family. HisMQ subfamily.</text>
</comment>
<proteinExistence type="inferred from homology"/>
<dbReference type="RefSeq" id="WP_085121678.1">
    <property type="nucleotide sequence ID" value="NZ_FWZX01000003.1"/>
</dbReference>
<dbReference type="STRING" id="560819.SAMN05428998_103247"/>
<evidence type="ECO:0000313" key="12">
    <source>
        <dbReference type="Proteomes" id="UP000192917"/>
    </source>
</evidence>
<dbReference type="CDD" id="cd06261">
    <property type="entry name" value="TM_PBP2"/>
    <property type="match status" value="1"/>
</dbReference>
<dbReference type="InterPro" id="IPR000515">
    <property type="entry name" value="MetI-like"/>
</dbReference>
<sequence length="394" mass="42655">MAVDLAERAKLGSSLWTDQRFRGLLLQALTIGLAGTFLAFIVHNTAHNLAERGIASGFGFLDVQAGYELKNTLISYGPTNTHGRAFLVGLLNTLLVAGVGVVLATVIGFILGVLRLSPNWLLSKAVYCYIEVVRNIPLLLQIYFWYAVMISLPQVRNAMDLGIGAYISNRGLQAPAPILEPGFSIVPVALLVGILIAIGLSRWAHKRQEATGQRFPSFWINVGLIVLLPVVAYLGAGRPMSFDVPKLGAFSFRGGFTITPEFVALLLALSLYTAAFIAEIVRAGILSVSHGQTEAAYALGLKPRWTMRLIIIPQALRVIVPPLTSQYLNLTKNSSLGVAIGYAELVATLSGITLNQTGQAVECIALTMAVYLTISLMISFVMNIYNRRIALVER</sequence>
<dbReference type="EMBL" id="FWZX01000003">
    <property type="protein sequence ID" value="SMF05145.1"/>
    <property type="molecule type" value="Genomic_DNA"/>
</dbReference>
<evidence type="ECO:0000256" key="9">
    <source>
        <dbReference type="RuleBase" id="RU363032"/>
    </source>
</evidence>
<gene>
    <name evidence="11" type="ORF">SAMN05428998_103247</name>
</gene>
<accession>A0A1Y6BD42</accession>